<dbReference type="Proteomes" id="UP001595776">
    <property type="component" value="Unassembled WGS sequence"/>
</dbReference>
<protein>
    <submittedName>
        <fullName evidence="7">CidA/LrgA family protein</fullName>
    </submittedName>
</protein>
<evidence type="ECO:0000313" key="7">
    <source>
        <dbReference type="EMBL" id="MFC4347608.1"/>
    </source>
</evidence>
<evidence type="ECO:0000256" key="2">
    <source>
        <dbReference type="ARBA" id="ARBA00022475"/>
    </source>
</evidence>
<evidence type="ECO:0000256" key="4">
    <source>
        <dbReference type="ARBA" id="ARBA00022989"/>
    </source>
</evidence>
<dbReference type="PANTHER" id="PTHR33931:SF2">
    <property type="entry name" value="HOLIN-LIKE PROTEIN CIDA"/>
    <property type="match status" value="1"/>
</dbReference>
<name>A0ABV8UAV4_9PROT</name>
<sequence>MVRSLVGVAILVALLYGATLVVRALSLPLPAPILGLLALTAFLVLRRGVPPIIEAGSRALIRIFPLLFVPPIVALLAHKDLVLSAPLMLLLAVSVSTLIGLVVSAFLYRALARREGAQ</sequence>
<dbReference type="EMBL" id="JBHSCR010000003">
    <property type="protein sequence ID" value="MFC4347608.1"/>
    <property type="molecule type" value="Genomic_DNA"/>
</dbReference>
<organism evidence="7 8">
    <name type="scientific">Kordiimonas lipolytica</name>
    <dbReference type="NCBI Taxonomy" id="1662421"/>
    <lineage>
        <taxon>Bacteria</taxon>
        <taxon>Pseudomonadati</taxon>
        <taxon>Pseudomonadota</taxon>
        <taxon>Alphaproteobacteria</taxon>
        <taxon>Kordiimonadales</taxon>
        <taxon>Kordiimonadaceae</taxon>
        <taxon>Kordiimonas</taxon>
    </lineage>
</organism>
<feature type="transmembrane region" description="Helical" evidence="6">
    <location>
        <begin position="27"/>
        <end position="47"/>
    </location>
</feature>
<accession>A0ABV8UAV4</accession>
<evidence type="ECO:0000256" key="5">
    <source>
        <dbReference type="ARBA" id="ARBA00023136"/>
    </source>
</evidence>
<comment type="caution">
    <text evidence="7">The sequence shown here is derived from an EMBL/GenBank/DDBJ whole genome shotgun (WGS) entry which is preliminary data.</text>
</comment>
<reference evidence="8" key="1">
    <citation type="journal article" date="2019" name="Int. J. Syst. Evol. Microbiol.">
        <title>The Global Catalogue of Microorganisms (GCM) 10K type strain sequencing project: providing services to taxonomists for standard genome sequencing and annotation.</title>
        <authorList>
            <consortium name="The Broad Institute Genomics Platform"/>
            <consortium name="The Broad Institute Genome Sequencing Center for Infectious Disease"/>
            <person name="Wu L."/>
            <person name="Ma J."/>
        </authorList>
    </citation>
    <scope>NUCLEOTIDE SEQUENCE [LARGE SCALE GENOMIC DNA]</scope>
    <source>
        <strain evidence="8">CGMCC 1.15304</strain>
    </source>
</reference>
<evidence type="ECO:0000256" key="1">
    <source>
        <dbReference type="ARBA" id="ARBA00004651"/>
    </source>
</evidence>
<keyword evidence="8" id="KW-1185">Reference proteome</keyword>
<comment type="subcellular location">
    <subcellularLocation>
        <location evidence="1">Cell membrane</location>
        <topology evidence="1">Multi-pass membrane protein</topology>
    </subcellularLocation>
</comment>
<keyword evidence="4 6" id="KW-1133">Transmembrane helix</keyword>
<evidence type="ECO:0000256" key="3">
    <source>
        <dbReference type="ARBA" id="ARBA00022692"/>
    </source>
</evidence>
<keyword evidence="2" id="KW-1003">Cell membrane</keyword>
<feature type="transmembrane region" description="Helical" evidence="6">
    <location>
        <begin position="59"/>
        <end position="77"/>
    </location>
</feature>
<gene>
    <name evidence="7" type="ORF">ACFO5Q_07090</name>
</gene>
<evidence type="ECO:0000256" key="6">
    <source>
        <dbReference type="SAM" id="Phobius"/>
    </source>
</evidence>
<dbReference type="PANTHER" id="PTHR33931">
    <property type="entry name" value="HOLIN-LIKE PROTEIN CIDA-RELATED"/>
    <property type="match status" value="1"/>
</dbReference>
<dbReference type="InterPro" id="IPR005538">
    <property type="entry name" value="LrgA/CidA"/>
</dbReference>
<evidence type="ECO:0000313" key="8">
    <source>
        <dbReference type="Proteomes" id="UP001595776"/>
    </source>
</evidence>
<keyword evidence="3 6" id="KW-0812">Transmembrane</keyword>
<dbReference type="Pfam" id="PF03788">
    <property type="entry name" value="LrgA"/>
    <property type="match status" value="1"/>
</dbReference>
<dbReference type="RefSeq" id="WP_068145208.1">
    <property type="nucleotide sequence ID" value="NZ_JBHSCR010000003.1"/>
</dbReference>
<feature type="transmembrane region" description="Helical" evidence="6">
    <location>
        <begin position="83"/>
        <end position="108"/>
    </location>
</feature>
<proteinExistence type="predicted"/>
<keyword evidence="5 6" id="KW-0472">Membrane</keyword>